<evidence type="ECO:0008006" key="4">
    <source>
        <dbReference type="Google" id="ProtNLM"/>
    </source>
</evidence>
<keyword evidence="3" id="KW-1185">Reference proteome</keyword>
<name>A0ABS0BV05_9GAMM</name>
<evidence type="ECO:0000256" key="1">
    <source>
        <dbReference type="SAM" id="Phobius"/>
    </source>
</evidence>
<sequence>MTESELPFEIQMLLIVLQLFALGVFLYLIWPNIKSEEWRKKFIENRTARSILIVFVLILLFVTGLGSFFDYFFPVERLK</sequence>
<feature type="transmembrane region" description="Helical" evidence="1">
    <location>
        <begin position="12"/>
        <end position="30"/>
    </location>
</feature>
<evidence type="ECO:0000313" key="3">
    <source>
        <dbReference type="Proteomes" id="UP001193680"/>
    </source>
</evidence>
<dbReference type="RefSeq" id="WP_194947170.1">
    <property type="nucleotide sequence ID" value="NZ_JACBGI020000001.1"/>
</dbReference>
<accession>A0ABS0BV05</accession>
<reference evidence="2 3" key="1">
    <citation type="submission" date="2020-06" db="EMBL/GenBank/DDBJ databases">
        <authorList>
            <person name="Scott K."/>
        </authorList>
    </citation>
    <scope>NUCLEOTIDE SEQUENCE [LARGE SCALE GENOMIC DNA]</scope>
    <source>
        <strain evidence="2 3">HH1</strain>
    </source>
</reference>
<keyword evidence="1" id="KW-1133">Transmembrane helix</keyword>
<comment type="caution">
    <text evidence="2">The sequence shown here is derived from an EMBL/GenBank/DDBJ whole genome shotgun (WGS) entry which is preliminary data.</text>
</comment>
<dbReference type="EMBL" id="JACBGI020000001">
    <property type="protein sequence ID" value="MBF6056804.1"/>
    <property type="molecule type" value="Genomic_DNA"/>
</dbReference>
<reference evidence="2 3" key="2">
    <citation type="submission" date="2020-11" db="EMBL/GenBank/DDBJ databases">
        <title>Sulfur oxidizing isolate from Hospital Hole Sinkhole.</title>
        <authorList>
            <person name="Scott K.M."/>
        </authorList>
    </citation>
    <scope>NUCLEOTIDE SEQUENCE [LARGE SCALE GENOMIC DNA]</scope>
    <source>
        <strain evidence="2 3">HH1</strain>
    </source>
</reference>
<feature type="transmembrane region" description="Helical" evidence="1">
    <location>
        <begin position="51"/>
        <end position="73"/>
    </location>
</feature>
<dbReference type="Proteomes" id="UP001193680">
    <property type="component" value="Unassembled WGS sequence"/>
</dbReference>
<gene>
    <name evidence="2" type="ORF">H8792_000435</name>
</gene>
<keyword evidence="1" id="KW-0812">Transmembrane</keyword>
<keyword evidence="1" id="KW-0472">Membrane</keyword>
<protein>
    <recommendedName>
        <fullName evidence="4">DUF1146 domain-containing protein</fullName>
    </recommendedName>
</protein>
<evidence type="ECO:0000313" key="2">
    <source>
        <dbReference type="EMBL" id="MBF6056804.1"/>
    </source>
</evidence>
<organism evidence="2 3">
    <name type="scientific">Thiomicrorhabdus heinhorstiae</name>
    <dbReference type="NCBI Taxonomy" id="2748010"/>
    <lineage>
        <taxon>Bacteria</taxon>
        <taxon>Pseudomonadati</taxon>
        <taxon>Pseudomonadota</taxon>
        <taxon>Gammaproteobacteria</taxon>
        <taxon>Thiotrichales</taxon>
        <taxon>Piscirickettsiaceae</taxon>
        <taxon>Thiomicrorhabdus</taxon>
    </lineage>
</organism>
<proteinExistence type="predicted"/>